<feature type="signal peptide" evidence="2">
    <location>
        <begin position="1"/>
        <end position="20"/>
    </location>
</feature>
<proteinExistence type="predicted"/>
<keyword evidence="1" id="KW-0175">Coiled coil</keyword>
<feature type="chain" id="PRO_5031559887" evidence="2">
    <location>
        <begin position="21"/>
        <end position="318"/>
    </location>
</feature>
<dbReference type="Proteomes" id="UP000094769">
    <property type="component" value="Unassembled WGS sequence"/>
</dbReference>
<evidence type="ECO:0000256" key="2">
    <source>
        <dbReference type="SAM" id="SignalP"/>
    </source>
</evidence>
<evidence type="ECO:0000313" key="4">
    <source>
        <dbReference type="Proteomes" id="UP000094769"/>
    </source>
</evidence>
<keyword evidence="4" id="KW-1185">Reference proteome</keyword>
<evidence type="ECO:0000256" key="1">
    <source>
        <dbReference type="SAM" id="Coils"/>
    </source>
</evidence>
<gene>
    <name evidence="3" type="ORF">CODIS_19960</name>
</gene>
<protein>
    <submittedName>
        <fullName evidence="3">Tetratricopeptide repeat protein</fullName>
    </submittedName>
</protein>
<name>A0A7Z0VLK9_9GAMM</name>
<dbReference type="AlphaFoldDB" id="A0A7Z0VLK9"/>
<dbReference type="InterPro" id="IPR011990">
    <property type="entry name" value="TPR-like_helical_dom_sf"/>
</dbReference>
<dbReference type="Pfam" id="PF13432">
    <property type="entry name" value="TPR_16"/>
    <property type="match status" value="1"/>
</dbReference>
<dbReference type="EMBL" id="MARB01000009">
    <property type="protein sequence ID" value="ODJ87888.1"/>
    <property type="molecule type" value="Genomic_DNA"/>
</dbReference>
<organism evidence="3 4">
    <name type="scientific">Candidatus Thiodiazotropha endolucinida</name>
    <dbReference type="NCBI Taxonomy" id="1655433"/>
    <lineage>
        <taxon>Bacteria</taxon>
        <taxon>Pseudomonadati</taxon>
        <taxon>Pseudomonadota</taxon>
        <taxon>Gammaproteobacteria</taxon>
        <taxon>Chromatiales</taxon>
        <taxon>Sedimenticolaceae</taxon>
        <taxon>Candidatus Thiodiazotropha</taxon>
    </lineage>
</organism>
<dbReference type="SUPFAM" id="SSF48452">
    <property type="entry name" value="TPR-like"/>
    <property type="match status" value="1"/>
</dbReference>
<keyword evidence="2" id="KW-0732">Signal</keyword>
<accession>A0A7Z0VLK9</accession>
<dbReference type="RefSeq" id="WP_069124533.1">
    <property type="nucleotide sequence ID" value="NZ_MARB01000009.1"/>
</dbReference>
<dbReference type="Gene3D" id="1.25.40.10">
    <property type="entry name" value="Tetratricopeptide repeat domain"/>
    <property type="match status" value="1"/>
</dbReference>
<reference evidence="3 4" key="1">
    <citation type="submission" date="2016-06" db="EMBL/GenBank/DDBJ databases">
        <title>Genome sequence of endosymbiont of Candidatus Endolucinida thiodiazotropha.</title>
        <authorList>
            <person name="Poehlein A."/>
            <person name="Koenig S."/>
            <person name="Heiden S.E."/>
            <person name="Thuermer A."/>
            <person name="Voget S."/>
            <person name="Daniel R."/>
            <person name="Markert S."/>
            <person name="Gros O."/>
            <person name="Schweder T."/>
        </authorList>
    </citation>
    <scope>NUCLEOTIDE SEQUENCE [LARGE SCALE GENOMIC DNA]</scope>
    <source>
        <strain evidence="3 4">COS</strain>
    </source>
</reference>
<feature type="coiled-coil region" evidence="1">
    <location>
        <begin position="287"/>
        <end position="314"/>
    </location>
</feature>
<sequence length="318" mass="36609">MKQPFKLFAAYLLLSMLAGCQLIESKKTTPAPVEENALDKSRQLAAKGRYGEAISLLDRASTNRNLSTAYSKELESFRTQQKTLEEELNDQLLISNTSALKNQLPILTKLSQASPDKPHYATLLQETRETLHSMQKSLSECAWRHFKRNNALSKDCLTLALSLKQDKADQNLMEHLLKEQIQYKKEVAKKEQTNREQKWKKRIDKNLTEAQRLVESGQLKEARRALKRVLKESPKNETAKKLLADVNRTLKKYIENLLLAGDRLYRDGEIESAKATWRAALTLDPTDLRAREKIQRAQRVLDNLENLRKTNEDDIKKP</sequence>
<evidence type="ECO:0000313" key="3">
    <source>
        <dbReference type="EMBL" id="ODJ87888.1"/>
    </source>
</evidence>
<dbReference type="OrthoDB" id="5783700at2"/>
<dbReference type="PROSITE" id="PS51257">
    <property type="entry name" value="PROKAR_LIPOPROTEIN"/>
    <property type="match status" value="1"/>
</dbReference>
<comment type="caution">
    <text evidence="3">The sequence shown here is derived from an EMBL/GenBank/DDBJ whole genome shotgun (WGS) entry which is preliminary data.</text>
</comment>